<feature type="domain" description="Hemerythrin-like" evidence="1">
    <location>
        <begin position="24"/>
        <end position="157"/>
    </location>
</feature>
<dbReference type="Gene3D" id="1.20.120.520">
    <property type="entry name" value="nmb1532 protein domain like"/>
    <property type="match status" value="1"/>
</dbReference>
<dbReference type="InterPro" id="IPR012312">
    <property type="entry name" value="Hemerythrin-like"/>
</dbReference>
<evidence type="ECO:0000313" key="2">
    <source>
        <dbReference type="EMBL" id="SEO07442.1"/>
    </source>
</evidence>
<dbReference type="Proteomes" id="UP000198761">
    <property type="component" value="Unassembled WGS sequence"/>
</dbReference>
<dbReference type="OrthoDB" id="7619676at2"/>
<sequence length="189" mass="20729">MKTAEPVRRGSGDAPTHPGLLGRPLDFISEDHLRERQICAVIDAIALAAHLDRPSALTVLRFLNEELNVHLRDEAEDLFPLLAKRCPAEDCIENAINRIRIDQNAALRLMPDVRATLAGGLDTGADLSAEGRAMLTSFAGHVRRHLVAENAILLPIARARLTRADLARLSAHMRARRGLTHLAEPLNAE</sequence>
<name>A0A1H8LQK5_9RHOB</name>
<evidence type="ECO:0000259" key="1">
    <source>
        <dbReference type="Pfam" id="PF01814"/>
    </source>
</evidence>
<dbReference type="EMBL" id="FOCE01000011">
    <property type="protein sequence ID" value="SEO07442.1"/>
    <property type="molecule type" value="Genomic_DNA"/>
</dbReference>
<proteinExistence type="predicted"/>
<dbReference type="STRING" id="933059.SAMN04488103_11199"/>
<gene>
    <name evidence="2" type="ORF">SAMN04488103_11199</name>
</gene>
<keyword evidence="3" id="KW-1185">Reference proteome</keyword>
<evidence type="ECO:0000313" key="3">
    <source>
        <dbReference type="Proteomes" id="UP000198761"/>
    </source>
</evidence>
<dbReference type="RefSeq" id="WP_091303246.1">
    <property type="nucleotide sequence ID" value="NZ_FOCE01000011.1"/>
</dbReference>
<dbReference type="Pfam" id="PF01814">
    <property type="entry name" value="Hemerythrin"/>
    <property type="match status" value="1"/>
</dbReference>
<reference evidence="2 3" key="1">
    <citation type="submission" date="2016-10" db="EMBL/GenBank/DDBJ databases">
        <authorList>
            <person name="de Groot N.N."/>
        </authorList>
    </citation>
    <scope>NUCLEOTIDE SEQUENCE [LARGE SCALE GENOMIC DNA]</scope>
    <source>
        <strain evidence="2 3">DSM 3857</strain>
    </source>
</reference>
<dbReference type="AlphaFoldDB" id="A0A1H8LQK5"/>
<protein>
    <submittedName>
        <fullName evidence="2">Hemerythrin HHE cation binding domain-containing protein</fullName>
    </submittedName>
</protein>
<accession>A0A1H8LQK5</accession>
<organism evidence="2 3">
    <name type="scientific">Gemmobacter aquatilis</name>
    <dbReference type="NCBI Taxonomy" id="933059"/>
    <lineage>
        <taxon>Bacteria</taxon>
        <taxon>Pseudomonadati</taxon>
        <taxon>Pseudomonadota</taxon>
        <taxon>Alphaproteobacteria</taxon>
        <taxon>Rhodobacterales</taxon>
        <taxon>Paracoccaceae</taxon>
        <taxon>Gemmobacter</taxon>
    </lineage>
</organism>